<evidence type="ECO:0000256" key="2">
    <source>
        <dbReference type="ARBA" id="ARBA00022771"/>
    </source>
</evidence>
<name>A0AAQ3THY9_PASNO</name>
<dbReference type="EMBL" id="CP144749">
    <property type="protein sequence ID" value="WVZ73294.1"/>
    <property type="molecule type" value="Genomic_DNA"/>
</dbReference>
<feature type="domain" description="RING-type" evidence="7">
    <location>
        <begin position="151"/>
        <end position="192"/>
    </location>
</feature>
<keyword evidence="2 4" id="KW-0863">Zinc-finger</keyword>
<keyword evidence="6" id="KW-0732">Signal</keyword>
<evidence type="ECO:0000256" key="6">
    <source>
        <dbReference type="SAM" id="SignalP"/>
    </source>
</evidence>
<dbReference type="GO" id="GO:0006511">
    <property type="term" value="P:ubiquitin-dependent protein catabolic process"/>
    <property type="evidence" value="ECO:0007669"/>
    <property type="project" value="TreeGrafter"/>
</dbReference>
<dbReference type="Proteomes" id="UP001341281">
    <property type="component" value="Chromosome 05"/>
</dbReference>
<gene>
    <name evidence="8" type="ORF">U9M48_021620</name>
</gene>
<evidence type="ECO:0000313" key="8">
    <source>
        <dbReference type="EMBL" id="WVZ73294.1"/>
    </source>
</evidence>
<evidence type="ECO:0000256" key="5">
    <source>
        <dbReference type="SAM" id="MobiDB-lite"/>
    </source>
</evidence>
<keyword evidence="9" id="KW-1185">Reference proteome</keyword>
<feature type="region of interest" description="Disordered" evidence="5">
    <location>
        <begin position="63"/>
        <end position="102"/>
    </location>
</feature>
<keyword evidence="3" id="KW-0862">Zinc</keyword>
<dbReference type="SMART" id="SM00184">
    <property type="entry name" value="RING"/>
    <property type="match status" value="1"/>
</dbReference>
<dbReference type="CDD" id="cd16454">
    <property type="entry name" value="RING-H2_PA-TM-RING"/>
    <property type="match status" value="1"/>
</dbReference>
<protein>
    <recommendedName>
        <fullName evidence="7">RING-type domain-containing protein</fullName>
    </recommendedName>
</protein>
<dbReference type="Gene3D" id="3.30.40.10">
    <property type="entry name" value="Zinc/RING finger domain, C3HC4 (zinc finger)"/>
    <property type="match status" value="1"/>
</dbReference>
<feature type="compositionally biased region" description="Polar residues" evidence="5">
    <location>
        <begin position="85"/>
        <end position="96"/>
    </location>
</feature>
<organism evidence="8 9">
    <name type="scientific">Paspalum notatum var. saurae</name>
    <dbReference type="NCBI Taxonomy" id="547442"/>
    <lineage>
        <taxon>Eukaryota</taxon>
        <taxon>Viridiplantae</taxon>
        <taxon>Streptophyta</taxon>
        <taxon>Embryophyta</taxon>
        <taxon>Tracheophyta</taxon>
        <taxon>Spermatophyta</taxon>
        <taxon>Magnoliopsida</taxon>
        <taxon>Liliopsida</taxon>
        <taxon>Poales</taxon>
        <taxon>Poaceae</taxon>
        <taxon>PACMAD clade</taxon>
        <taxon>Panicoideae</taxon>
        <taxon>Andropogonodae</taxon>
        <taxon>Paspaleae</taxon>
        <taxon>Paspalinae</taxon>
        <taxon>Paspalum</taxon>
    </lineage>
</organism>
<dbReference type="PANTHER" id="PTHR45931">
    <property type="entry name" value="SI:CH211-59O9.10"/>
    <property type="match status" value="1"/>
</dbReference>
<dbReference type="GO" id="GO:0005634">
    <property type="term" value="C:nucleus"/>
    <property type="evidence" value="ECO:0007669"/>
    <property type="project" value="TreeGrafter"/>
</dbReference>
<dbReference type="PROSITE" id="PS50089">
    <property type="entry name" value="ZF_RING_2"/>
    <property type="match status" value="1"/>
</dbReference>
<evidence type="ECO:0000256" key="1">
    <source>
        <dbReference type="ARBA" id="ARBA00022723"/>
    </source>
</evidence>
<keyword evidence="1" id="KW-0479">Metal-binding</keyword>
<dbReference type="Pfam" id="PF13639">
    <property type="entry name" value="zf-RING_2"/>
    <property type="match status" value="1"/>
</dbReference>
<evidence type="ECO:0000256" key="3">
    <source>
        <dbReference type="ARBA" id="ARBA00022833"/>
    </source>
</evidence>
<dbReference type="InterPro" id="IPR051834">
    <property type="entry name" value="RING_finger_E3_ligase"/>
</dbReference>
<dbReference type="InterPro" id="IPR001841">
    <property type="entry name" value="Znf_RING"/>
</dbReference>
<evidence type="ECO:0000259" key="7">
    <source>
        <dbReference type="PROSITE" id="PS50089"/>
    </source>
</evidence>
<dbReference type="AlphaFoldDB" id="A0AAQ3THY9"/>
<dbReference type="InterPro" id="IPR013083">
    <property type="entry name" value="Znf_RING/FYVE/PHD"/>
</dbReference>
<dbReference type="GO" id="GO:0008270">
    <property type="term" value="F:zinc ion binding"/>
    <property type="evidence" value="ECO:0007669"/>
    <property type="project" value="UniProtKB-KW"/>
</dbReference>
<dbReference type="GO" id="GO:0061630">
    <property type="term" value="F:ubiquitin protein ligase activity"/>
    <property type="evidence" value="ECO:0007669"/>
    <property type="project" value="TreeGrafter"/>
</dbReference>
<accession>A0AAQ3THY9</accession>
<proteinExistence type="predicted"/>
<sequence>MAGLVLPVLLIFLLRMEAFHIQMGRSGAETPARAWTLDGSAREAKERLDQKLRGQRVSCVVAKSKRHQSAGAARPLTTAEPHAGASSSSRSLQQHHPSAAGATPCPCALRREVLSEPEEEGRRRWLCCDWTTRLRRRLARRGRAEACHDECAVCLEDLRAGDVVARLPCAHRFHWSCAAPWVQAASRCPVCRARARLDLVAGGDASSPN</sequence>
<feature type="chain" id="PRO_5042908854" description="RING-type domain-containing protein" evidence="6">
    <location>
        <begin position="19"/>
        <end position="209"/>
    </location>
</feature>
<reference evidence="8 9" key="1">
    <citation type="submission" date="2024-02" db="EMBL/GenBank/DDBJ databases">
        <title>High-quality chromosome-scale genome assembly of Pensacola bahiagrass (Paspalum notatum Flugge var. saurae).</title>
        <authorList>
            <person name="Vega J.M."/>
            <person name="Podio M."/>
            <person name="Orjuela J."/>
            <person name="Siena L.A."/>
            <person name="Pessino S.C."/>
            <person name="Combes M.C."/>
            <person name="Mariac C."/>
            <person name="Albertini E."/>
            <person name="Pupilli F."/>
            <person name="Ortiz J.P.A."/>
            <person name="Leblanc O."/>
        </authorList>
    </citation>
    <scope>NUCLEOTIDE SEQUENCE [LARGE SCALE GENOMIC DNA]</scope>
    <source>
        <strain evidence="8">R1</strain>
        <tissue evidence="8">Leaf</tissue>
    </source>
</reference>
<dbReference type="PANTHER" id="PTHR45931:SF3">
    <property type="entry name" value="RING ZINC FINGER-CONTAINING PROTEIN"/>
    <property type="match status" value="1"/>
</dbReference>
<dbReference type="SUPFAM" id="SSF57850">
    <property type="entry name" value="RING/U-box"/>
    <property type="match status" value="1"/>
</dbReference>
<evidence type="ECO:0000313" key="9">
    <source>
        <dbReference type="Proteomes" id="UP001341281"/>
    </source>
</evidence>
<evidence type="ECO:0000256" key="4">
    <source>
        <dbReference type="PROSITE-ProRule" id="PRU00175"/>
    </source>
</evidence>
<feature type="signal peptide" evidence="6">
    <location>
        <begin position="1"/>
        <end position="18"/>
    </location>
</feature>